<keyword evidence="3" id="KW-1185">Reference proteome</keyword>
<dbReference type="GO" id="GO:0016020">
    <property type="term" value="C:membrane"/>
    <property type="evidence" value="ECO:0007669"/>
    <property type="project" value="TreeGrafter"/>
</dbReference>
<protein>
    <recommendedName>
        <fullName evidence="4">Transmembrane protein</fullName>
    </recommendedName>
</protein>
<dbReference type="GeneID" id="14912087"/>
<evidence type="ECO:0008006" key="4">
    <source>
        <dbReference type="Google" id="ProtNLM"/>
    </source>
</evidence>
<dbReference type="RefSeq" id="XP_004333630.1">
    <property type="nucleotide sequence ID" value="XM_004333582.1"/>
</dbReference>
<dbReference type="OrthoDB" id="509821at2759"/>
<dbReference type="VEuPathDB" id="AmoebaDB:ACA1_259000"/>
<dbReference type="EMBL" id="KB008148">
    <property type="protein sequence ID" value="ELR11617.1"/>
    <property type="molecule type" value="Genomic_DNA"/>
</dbReference>
<dbReference type="AlphaFoldDB" id="L8GF75"/>
<dbReference type="KEGG" id="acan:ACA1_259000"/>
<reference evidence="2 3" key="1">
    <citation type="journal article" date="2013" name="Genome Biol.">
        <title>Genome of Acanthamoeba castellanii highlights extensive lateral gene transfer and early evolution of tyrosine kinase signaling.</title>
        <authorList>
            <person name="Clarke M."/>
            <person name="Lohan A.J."/>
            <person name="Liu B."/>
            <person name="Lagkouvardos I."/>
            <person name="Roy S."/>
            <person name="Zafar N."/>
            <person name="Bertelli C."/>
            <person name="Schilde C."/>
            <person name="Kianianmomeni A."/>
            <person name="Burglin T.R."/>
            <person name="Frech C."/>
            <person name="Turcotte B."/>
            <person name="Kopec K.O."/>
            <person name="Synnott J.M."/>
            <person name="Choo C."/>
            <person name="Paponov I."/>
            <person name="Finkler A."/>
            <person name="Soon Heng Tan C."/>
            <person name="Hutchins A.P."/>
            <person name="Weinmeier T."/>
            <person name="Rattei T."/>
            <person name="Chu J.S."/>
            <person name="Gimenez G."/>
            <person name="Irimia M."/>
            <person name="Rigden D.J."/>
            <person name="Fitzpatrick D.A."/>
            <person name="Lorenzo-Morales J."/>
            <person name="Bateman A."/>
            <person name="Chiu C.H."/>
            <person name="Tang P."/>
            <person name="Hegemann P."/>
            <person name="Fromm H."/>
            <person name="Raoult D."/>
            <person name="Greub G."/>
            <person name="Miranda-Saavedra D."/>
            <person name="Chen N."/>
            <person name="Nash P."/>
            <person name="Ginger M.L."/>
            <person name="Horn M."/>
            <person name="Schaap P."/>
            <person name="Caler L."/>
            <person name="Loftus B."/>
        </authorList>
    </citation>
    <scope>NUCLEOTIDE SEQUENCE [LARGE SCALE GENOMIC DNA]</scope>
    <source>
        <strain evidence="2 3">Neff</strain>
    </source>
</reference>
<name>L8GF75_ACACF</name>
<dbReference type="OMA" id="PAIRECY"/>
<evidence type="ECO:0000313" key="3">
    <source>
        <dbReference type="Proteomes" id="UP000011083"/>
    </source>
</evidence>
<organism evidence="2 3">
    <name type="scientific">Acanthamoeba castellanii (strain ATCC 30010 / Neff)</name>
    <dbReference type="NCBI Taxonomy" id="1257118"/>
    <lineage>
        <taxon>Eukaryota</taxon>
        <taxon>Amoebozoa</taxon>
        <taxon>Discosea</taxon>
        <taxon>Longamoebia</taxon>
        <taxon>Centramoebida</taxon>
        <taxon>Acanthamoebidae</taxon>
        <taxon>Acanthamoeba</taxon>
    </lineage>
</organism>
<sequence length="339" mass="37670">MGPFSPEVITDQRALDRYLARSPSAATGEEHTTEGGYLTSPLGGVGPGAEVRAYRVSPRSSPAKGRTGDEFGYFNTQAAQELVERLGVEGSMEEWTERTRQWLVEQIVWPLVRDIQEVTKAGLPLTKPLTQAVSTQAAAASSAPTSMWYSFQSAPQPTTTSFSQNPVVQKRQMLEKYMDVHGSPSREYIVQRVKELAEGGCMAAFRWNGGGSWQGKPWTTELPTDSQILIHLFCAHMDGLLPADPRADKNKPFSSLYYVLAPKSPDAVPTAAKIYQSHVHPPHFKVLEHQEVWDTFQGRNNLFHAIFLWVFAVQTRLDGFIGQVHLSETGLDRVIRTNA</sequence>
<proteinExistence type="predicted"/>
<evidence type="ECO:0000313" key="2">
    <source>
        <dbReference type="EMBL" id="ELR11617.1"/>
    </source>
</evidence>
<feature type="region of interest" description="Disordered" evidence="1">
    <location>
        <begin position="21"/>
        <end position="44"/>
    </location>
</feature>
<evidence type="ECO:0000256" key="1">
    <source>
        <dbReference type="SAM" id="MobiDB-lite"/>
    </source>
</evidence>
<dbReference type="PANTHER" id="PTHR21780">
    <property type="entry name" value="TRANSMEMBRANE PROTEIN 209"/>
    <property type="match status" value="1"/>
</dbReference>
<dbReference type="Pfam" id="PF09786">
    <property type="entry name" value="CytochromB561_N"/>
    <property type="match status" value="1"/>
</dbReference>
<gene>
    <name evidence="2" type="ORF">ACA1_259000</name>
</gene>
<dbReference type="InterPro" id="IPR019176">
    <property type="entry name" value="Cytochrome_B561-rel"/>
</dbReference>
<dbReference type="Proteomes" id="UP000011083">
    <property type="component" value="Unassembled WGS sequence"/>
</dbReference>
<accession>L8GF75</accession>
<dbReference type="PANTHER" id="PTHR21780:SF0">
    <property type="entry name" value="TRANSMEMBRANE PROTEIN 209"/>
    <property type="match status" value="1"/>
</dbReference>